<dbReference type="PROSITE" id="PS00061">
    <property type="entry name" value="ADH_SHORT"/>
    <property type="match status" value="1"/>
</dbReference>
<keyword evidence="1" id="KW-0560">Oxidoreductase</keyword>
<dbReference type="InterPro" id="IPR036291">
    <property type="entry name" value="NAD(P)-bd_dom_sf"/>
</dbReference>
<feature type="domain" description="Ketoreductase" evidence="2">
    <location>
        <begin position="6"/>
        <end position="187"/>
    </location>
</feature>
<sequence length="249" mass="26342">MSFQNKVVLVTGSSSGIGAAIAIKFAEEGAKVAIVGRNQEKLNNVAKKCGKPLVLVADVTKEEDAKRIVDETVKVFGKLDVLVNNAGIGGSSSIKADNAIETFDKVMNTNLRAPVYLTHLAVPHLVKTKGNIINISSVAAMKILSADLFAYSTSKAALDHFSRAVALELAPSGVRVNTVNPGPVKTDIIENMGASEKAQEAAYKHMEDMTALKRVSDPEEIGDLVLFLASDKAKAITGSSYVSDNGMLL</sequence>
<dbReference type="NCBIfam" id="NF005559">
    <property type="entry name" value="PRK07231.1"/>
    <property type="match status" value="1"/>
</dbReference>
<dbReference type="Gene3D" id="3.40.50.720">
    <property type="entry name" value="NAD(P)-binding Rossmann-like Domain"/>
    <property type="match status" value="1"/>
</dbReference>
<protein>
    <recommendedName>
        <fullName evidence="2">Ketoreductase domain-containing protein</fullName>
    </recommendedName>
</protein>
<dbReference type="GO" id="GO:0006629">
    <property type="term" value="P:lipid metabolic process"/>
    <property type="evidence" value="ECO:0007669"/>
    <property type="project" value="UniProtKB-ARBA"/>
</dbReference>
<dbReference type="PANTHER" id="PTHR43975">
    <property type="entry name" value="ZGC:101858"/>
    <property type="match status" value="1"/>
</dbReference>
<reference evidence="3" key="1">
    <citation type="submission" date="2017-09" db="EMBL/GenBank/DDBJ databases">
        <title>Contemporary evolution of a Lepidopteran species, Heliothis virescens, in response to modern agricultural practices.</title>
        <authorList>
            <person name="Fritz M.L."/>
            <person name="Deyonke A.M."/>
            <person name="Papanicolaou A."/>
            <person name="Micinski S."/>
            <person name="Westbrook J."/>
            <person name="Gould F."/>
        </authorList>
    </citation>
    <scope>NUCLEOTIDE SEQUENCE [LARGE SCALE GENOMIC DNA]</scope>
    <source>
        <strain evidence="3">HvINT-</strain>
        <tissue evidence="3">Whole body</tissue>
    </source>
</reference>
<dbReference type="PRINTS" id="PR00080">
    <property type="entry name" value="SDRFAMILY"/>
</dbReference>
<comment type="caution">
    <text evidence="3">The sequence shown here is derived from an EMBL/GenBank/DDBJ whole genome shotgun (WGS) entry which is preliminary data.</text>
</comment>
<dbReference type="Pfam" id="PF13561">
    <property type="entry name" value="adh_short_C2"/>
    <property type="match status" value="1"/>
</dbReference>
<dbReference type="PANTHER" id="PTHR43975:SF2">
    <property type="entry name" value="EG:BACR7A4.14 PROTEIN-RELATED"/>
    <property type="match status" value="1"/>
</dbReference>
<proteinExistence type="predicted"/>
<dbReference type="InterPro" id="IPR057326">
    <property type="entry name" value="KR_dom"/>
</dbReference>
<name>A0A2A4JIX4_HELVI</name>
<evidence type="ECO:0000256" key="1">
    <source>
        <dbReference type="ARBA" id="ARBA00023002"/>
    </source>
</evidence>
<dbReference type="PRINTS" id="PR00081">
    <property type="entry name" value="GDHRDH"/>
</dbReference>
<organism evidence="3">
    <name type="scientific">Heliothis virescens</name>
    <name type="common">Tobacco budworm moth</name>
    <dbReference type="NCBI Taxonomy" id="7102"/>
    <lineage>
        <taxon>Eukaryota</taxon>
        <taxon>Metazoa</taxon>
        <taxon>Ecdysozoa</taxon>
        <taxon>Arthropoda</taxon>
        <taxon>Hexapoda</taxon>
        <taxon>Insecta</taxon>
        <taxon>Pterygota</taxon>
        <taxon>Neoptera</taxon>
        <taxon>Endopterygota</taxon>
        <taxon>Lepidoptera</taxon>
        <taxon>Glossata</taxon>
        <taxon>Ditrysia</taxon>
        <taxon>Noctuoidea</taxon>
        <taxon>Noctuidae</taxon>
        <taxon>Heliothinae</taxon>
        <taxon>Heliothis</taxon>
    </lineage>
</organism>
<dbReference type="SMART" id="SM00822">
    <property type="entry name" value="PKS_KR"/>
    <property type="match status" value="1"/>
</dbReference>
<dbReference type="EMBL" id="NWSH01001398">
    <property type="protein sequence ID" value="PCG71373.1"/>
    <property type="molecule type" value="Genomic_DNA"/>
</dbReference>
<dbReference type="STRING" id="7102.A0A2A4JIX4"/>
<gene>
    <name evidence="3" type="ORF">B5V51_1923</name>
</gene>
<accession>A0A2A4JIX4</accession>
<dbReference type="GO" id="GO:0016491">
    <property type="term" value="F:oxidoreductase activity"/>
    <property type="evidence" value="ECO:0007669"/>
    <property type="project" value="UniProtKB-KW"/>
</dbReference>
<dbReference type="FunFam" id="3.40.50.720:FF:000084">
    <property type="entry name" value="Short-chain dehydrogenase reductase"/>
    <property type="match status" value="1"/>
</dbReference>
<evidence type="ECO:0000313" key="3">
    <source>
        <dbReference type="EMBL" id="PCG71373.1"/>
    </source>
</evidence>
<dbReference type="InterPro" id="IPR002347">
    <property type="entry name" value="SDR_fam"/>
</dbReference>
<dbReference type="SUPFAM" id="SSF51735">
    <property type="entry name" value="NAD(P)-binding Rossmann-fold domains"/>
    <property type="match status" value="1"/>
</dbReference>
<dbReference type="AlphaFoldDB" id="A0A2A4JIX4"/>
<dbReference type="InterPro" id="IPR020904">
    <property type="entry name" value="Sc_DH/Rdtase_CS"/>
</dbReference>
<evidence type="ECO:0000259" key="2">
    <source>
        <dbReference type="SMART" id="SM00822"/>
    </source>
</evidence>